<reference evidence="7" key="1">
    <citation type="submission" date="2022-01" db="EMBL/GenBank/DDBJ databases">
        <authorList>
            <person name="King R."/>
        </authorList>
    </citation>
    <scope>NUCLEOTIDE SEQUENCE</scope>
</reference>
<evidence type="ECO:0000256" key="1">
    <source>
        <dbReference type="ARBA" id="ARBA00004114"/>
    </source>
</evidence>
<organism evidence="7 8">
    <name type="scientific">Ceutorhynchus assimilis</name>
    <name type="common">cabbage seed weevil</name>
    <dbReference type="NCBI Taxonomy" id="467358"/>
    <lineage>
        <taxon>Eukaryota</taxon>
        <taxon>Metazoa</taxon>
        <taxon>Ecdysozoa</taxon>
        <taxon>Arthropoda</taxon>
        <taxon>Hexapoda</taxon>
        <taxon>Insecta</taxon>
        <taxon>Pterygota</taxon>
        <taxon>Neoptera</taxon>
        <taxon>Endopterygota</taxon>
        <taxon>Coleoptera</taxon>
        <taxon>Polyphaga</taxon>
        <taxon>Cucujiformia</taxon>
        <taxon>Curculionidae</taxon>
        <taxon>Ceutorhynchinae</taxon>
        <taxon>Ceutorhynchus</taxon>
    </lineage>
</organism>
<sequence>MKRNKIRENWFKSVSGSRKNSVPTSLVRKRLSYTRVKFVTFYTRNVINYCNFRRLQNDISSLSYDSRDARNELEICKRQVEDLKRQLQHYVAEIKRTEDLITNKELERNELLDQFKSLSQEANVLESNNHTLESEANQCKVQLSVALDHSTEMERRVEHQENTIRSYEKQIADLSAQVARLEVQLKQTTREQEQCNTEMKQMRDLCQKLDKDKDTLKNELYNKEDRQSQSQRVTNKLNAEMATLREALEEEKSRLEGVEKLLIEARRETTSQRLLNQDLQHEIKELQQTVRDLKEKLLNCETKYKDRKSKVVRTELSDGQGSDQIIPDGYSSPTKSDVPKKRTSLLSTKTLTQHARSHGVFDLTSLETLSERNAQDAKVNRKNLERCDESTHKKLLAKVAIGQPIYCPVCRELIKPRKKAEIEKSPQTGLHNVAKNVDQKQGTIKTTSESSKNEAPGPISLASVKSLTWEDKQLIRMKSKGQTDLTCFEKNDNARGANGKNDNADTKEAQPPGFREVKNVGSDPSIWSEFNMVNDYVPRMKTCRCPKCVSEISLSEPDIRSPIDTAACLKEKSKPSDPNDAKRGAFCKKSQNKPGKGNKEAKSQLSSSSENTEVQTKFDQSSDSSAVFHKVFCVDGVGIKCHCCISSFRRKDD</sequence>
<dbReference type="PANTHER" id="PTHR20544">
    <property type="entry name" value="CENTROSOMAL PROTEIN CEP135"/>
    <property type="match status" value="1"/>
</dbReference>
<dbReference type="SUPFAM" id="SSF90257">
    <property type="entry name" value="Myosin rod fragments"/>
    <property type="match status" value="1"/>
</dbReference>
<feature type="compositionally biased region" description="Polar residues" evidence="6">
    <location>
        <begin position="603"/>
        <end position="624"/>
    </location>
</feature>
<feature type="coiled-coil region" evidence="5">
    <location>
        <begin position="66"/>
        <end position="303"/>
    </location>
</feature>
<evidence type="ECO:0000256" key="6">
    <source>
        <dbReference type="SAM" id="MobiDB-lite"/>
    </source>
</evidence>
<dbReference type="Proteomes" id="UP001152799">
    <property type="component" value="Chromosome 2"/>
</dbReference>
<feature type="region of interest" description="Disordered" evidence="6">
    <location>
        <begin position="570"/>
        <end position="624"/>
    </location>
</feature>
<protein>
    <submittedName>
        <fullName evidence="7">Uncharacterized protein</fullName>
    </submittedName>
</protein>
<comment type="subcellular location">
    <subcellularLocation>
        <location evidence="1">Cytoplasm</location>
        <location evidence="1">Cytoskeleton</location>
        <location evidence="1">Microtubule organizing center</location>
        <location evidence="1">Centrosome</location>
        <location evidence="1">Centriole</location>
    </subcellularLocation>
</comment>
<evidence type="ECO:0000256" key="4">
    <source>
        <dbReference type="ARBA" id="ARBA00038123"/>
    </source>
</evidence>
<accession>A0A9N9MIJ9</accession>
<evidence type="ECO:0000313" key="7">
    <source>
        <dbReference type="EMBL" id="CAG9764416.1"/>
    </source>
</evidence>
<evidence type="ECO:0000256" key="2">
    <source>
        <dbReference type="ARBA" id="ARBA00022490"/>
    </source>
</evidence>
<keyword evidence="3" id="KW-0206">Cytoskeleton</keyword>
<feature type="compositionally biased region" description="Basic and acidic residues" evidence="6">
    <location>
        <begin position="570"/>
        <end position="583"/>
    </location>
</feature>
<proteinExistence type="inferred from homology"/>
<evidence type="ECO:0000256" key="3">
    <source>
        <dbReference type="ARBA" id="ARBA00023212"/>
    </source>
</evidence>
<comment type="similarity">
    <text evidence="4">Belongs to the CEP135/TSGA10 family.</text>
</comment>
<keyword evidence="2" id="KW-0963">Cytoplasm</keyword>
<dbReference type="InterPro" id="IPR051877">
    <property type="entry name" value="Centriole_BasalBody_StrucProt"/>
</dbReference>
<keyword evidence="5" id="KW-0175">Coiled coil</keyword>
<feature type="region of interest" description="Disordered" evidence="6">
    <location>
        <begin position="486"/>
        <end position="520"/>
    </location>
</feature>
<dbReference type="GO" id="GO:0005814">
    <property type="term" value="C:centriole"/>
    <property type="evidence" value="ECO:0007669"/>
    <property type="project" value="UniProtKB-SubCell"/>
</dbReference>
<name>A0A9N9MIJ9_9CUCU</name>
<dbReference type="Gene3D" id="1.10.287.1490">
    <property type="match status" value="1"/>
</dbReference>
<feature type="region of interest" description="Disordered" evidence="6">
    <location>
        <begin position="309"/>
        <end position="341"/>
    </location>
</feature>
<gene>
    <name evidence="7" type="ORF">CEUTPL_LOCUS5056</name>
</gene>
<feature type="compositionally biased region" description="Polar residues" evidence="6">
    <location>
        <begin position="439"/>
        <end position="450"/>
    </location>
</feature>
<feature type="region of interest" description="Disordered" evidence="6">
    <location>
        <begin position="422"/>
        <end position="459"/>
    </location>
</feature>
<evidence type="ECO:0000313" key="8">
    <source>
        <dbReference type="Proteomes" id="UP001152799"/>
    </source>
</evidence>
<evidence type="ECO:0000256" key="5">
    <source>
        <dbReference type="SAM" id="Coils"/>
    </source>
</evidence>
<dbReference type="OrthoDB" id="10254663at2759"/>
<dbReference type="EMBL" id="OU892278">
    <property type="protein sequence ID" value="CAG9764416.1"/>
    <property type="molecule type" value="Genomic_DNA"/>
</dbReference>
<dbReference type="PANTHER" id="PTHR20544:SF0">
    <property type="entry name" value="NUCLEOPROTEIN TPR_MLP1 DOMAIN-CONTAINING PROTEIN"/>
    <property type="match status" value="1"/>
</dbReference>
<dbReference type="AlphaFoldDB" id="A0A9N9MIJ9"/>
<keyword evidence="8" id="KW-1185">Reference proteome</keyword>